<accession>A0ABY5HKW9</accession>
<reference evidence="1" key="1">
    <citation type="submission" date="2021-04" db="EMBL/GenBank/DDBJ databases">
        <title>Oceanospirillales bacteria with DddD are important DMSP degraders in coastal seawater.</title>
        <authorList>
            <person name="Liu J."/>
        </authorList>
    </citation>
    <scope>NUCLEOTIDE SEQUENCE</scope>
    <source>
        <strain evidence="1">D13-1</strain>
    </source>
</reference>
<dbReference type="Proteomes" id="UP001058461">
    <property type="component" value="Chromosome"/>
</dbReference>
<evidence type="ECO:0008006" key="3">
    <source>
        <dbReference type="Google" id="ProtNLM"/>
    </source>
</evidence>
<keyword evidence="2" id="KW-1185">Reference proteome</keyword>
<dbReference type="EMBL" id="CP073347">
    <property type="protein sequence ID" value="UTW13036.1"/>
    <property type="molecule type" value="Genomic_DNA"/>
</dbReference>
<proteinExistence type="predicted"/>
<dbReference type="Gene3D" id="3.40.50.1820">
    <property type="entry name" value="alpha/beta hydrolase"/>
    <property type="match status" value="1"/>
</dbReference>
<organism evidence="1 2">
    <name type="scientific">Marinobacterium rhizophilum</name>
    <dbReference type="NCBI Taxonomy" id="420402"/>
    <lineage>
        <taxon>Bacteria</taxon>
        <taxon>Pseudomonadati</taxon>
        <taxon>Pseudomonadota</taxon>
        <taxon>Gammaproteobacteria</taxon>
        <taxon>Oceanospirillales</taxon>
        <taxon>Oceanospirillaceae</taxon>
        <taxon>Marinobacterium</taxon>
    </lineage>
</organism>
<evidence type="ECO:0000313" key="2">
    <source>
        <dbReference type="Proteomes" id="UP001058461"/>
    </source>
</evidence>
<dbReference type="SUPFAM" id="SSF53474">
    <property type="entry name" value="alpha/beta-Hydrolases"/>
    <property type="match status" value="1"/>
</dbReference>
<gene>
    <name evidence="1" type="ORF">KDW95_05080</name>
</gene>
<name>A0ABY5HKW9_9GAMM</name>
<evidence type="ECO:0000313" key="1">
    <source>
        <dbReference type="EMBL" id="UTW13036.1"/>
    </source>
</evidence>
<protein>
    <recommendedName>
        <fullName evidence="3">Serine aminopeptidase S33 domain-containing protein</fullName>
    </recommendedName>
</protein>
<dbReference type="RefSeq" id="WP_255855199.1">
    <property type="nucleotide sequence ID" value="NZ_CP073347.1"/>
</dbReference>
<dbReference type="InterPro" id="IPR029058">
    <property type="entry name" value="AB_hydrolase_fold"/>
</dbReference>
<sequence length="119" mass="13236">MELALRPHSFLADAQDARDLSLFLAQQSARYQEIRQPLLLLTGTADRIVVDWNHSERLARQAPNAEQVTFDARGHALHHSHSKDIAMRTATFAARHQEAASRLAGDVEVSRVGGKFQAP</sequence>